<reference evidence="1 2" key="1">
    <citation type="journal article" date="2021" name="Elife">
        <title>Chloroplast acquisition without the gene transfer in kleptoplastic sea slugs, Plakobranchus ocellatus.</title>
        <authorList>
            <person name="Maeda T."/>
            <person name="Takahashi S."/>
            <person name="Yoshida T."/>
            <person name="Shimamura S."/>
            <person name="Takaki Y."/>
            <person name="Nagai Y."/>
            <person name="Toyoda A."/>
            <person name="Suzuki Y."/>
            <person name="Arimoto A."/>
            <person name="Ishii H."/>
            <person name="Satoh N."/>
            <person name="Nishiyama T."/>
            <person name="Hasebe M."/>
            <person name="Maruyama T."/>
            <person name="Minagawa J."/>
            <person name="Obokata J."/>
            <person name="Shigenobu S."/>
        </authorList>
    </citation>
    <scope>NUCLEOTIDE SEQUENCE [LARGE SCALE GENOMIC DNA]</scope>
</reference>
<accession>A0AAV4FVT8</accession>
<gene>
    <name evidence="1" type="ORF">ElyMa_005827800</name>
</gene>
<organism evidence="1 2">
    <name type="scientific">Elysia marginata</name>
    <dbReference type="NCBI Taxonomy" id="1093978"/>
    <lineage>
        <taxon>Eukaryota</taxon>
        <taxon>Metazoa</taxon>
        <taxon>Spiralia</taxon>
        <taxon>Lophotrochozoa</taxon>
        <taxon>Mollusca</taxon>
        <taxon>Gastropoda</taxon>
        <taxon>Heterobranchia</taxon>
        <taxon>Euthyneura</taxon>
        <taxon>Panpulmonata</taxon>
        <taxon>Sacoglossa</taxon>
        <taxon>Placobranchoidea</taxon>
        <taxon>Plakobranchidae</taxon>
        <taxon>Elysia</taxon>
    </lineage>
</organism>
<protein>
    <submittedName>
        <fullName evidence="1">Uncharacterized protein</fullName>
    </submittedName>
</protein>
<dbReference type="AlphaFoldDB" id="A0AAV4FVT8"/>
<comment type="caution">
    <text evidence="1">The sequence shown here is derived from an EMBL/GenBank/DDBJ whole genome shotgun (WGS) entry which is preliminary data.</text>
</comment>
<dbReference type="EMBL" id="BMAT01011702">
    <property type="protein sequence ID" value="GFR77572.1"/>
    <property type="molecule type" value="Genomic_DNA"/>
</dbReference>
<dbReference type="Proteomes" id="UP000762676">
    <property type="component" value="Unassembled WGS sequence"/>
</dbReference>
<proteinExistence type="predicted"/>
<evidence type="ECO:0000313" key="2">
    <source>
        <dbReference type="Proteomes" id="UP000762676"/>
    </source>
</evidence>
<keyword evidence="2" id="KW-1185">Reference proteome</keyword>
<sequence>MRLAEFALGKFLAVQNMRLAEFALGKFGCAEHTIGLLNFNANKKAVWGLCRFMDQSTFVWRLFAVSCIGHNPNLVPSIQELKPLTFEIVRLRNSTNVLTPSPQTSKQMRGTLDVHCKTSLTSTRVTF</sequence>
<evidence type="ECO:0000313" key="1">
    <source>
        <dbReference type="EMBL" id="GFR77572.1"/>
    </source>
</evidence>
<name>A0AAV4FVT8_9GAST</name>